<dbReference type="EMBL" id="CAKXYY010000008">
    <property type="protein sequence ID" value="CAH2352854.1"/>
    <property type="molecule type" value="Genomic_DNA"/>
</dbReference>
<dbReference type="OrthoDB" id="5414547at2759"/>
<keyword evidence="2" id="KW-1133">Transmembrane helix</keyword>
<sequence>MTGSPFLSLQNEFYILHLLYHRNKNQHRASCWWKYLNMMHRHLRSILKLHGSNSPEVVRAVQDFQRRKILDKSYWEFNSIVALGQFVALGMTLVGLVARVWVILDEISPRDMVGLADGPAIASVSASKANAAAGIGKNFQGPQLQSNVEVDFGEELTVSDSSILSEPVAPAPSKRAHELDEFSGPVKKKLKPREKKKKKKKRNEMDDIFG</sequence>
<evidence type="ECO:0000313" key="5">
    <source>
        <dbReference type="Proteomes" id="UP000837801"/>
    </source>
</evidence>
<keyword evidence="5" id="KW-1185">Reference proteome</keyword>
<reference evidence="4" key="1">
    <citation type="submission" date="2022-03" db="EMBL/GenBank/DDBJ databases">
        <authorList>
            <person name="Legras J.-L."/>
            <person name="Devillers H."/>
            <person name="Grondin C."/>
        </authorList>
    </citation>
    <scope>NUCLEOTIDE SEQUENCE</scope>
    <source>
        <strain evidence="4">CLIB 1423</strain>
    </source>
</reference>
<comment type="caution">
    <text evidence="4">The sequence shown here is derived from an EMBL/GenBank/DDBJ whole genome shotgun (WGS) entry which is preliminary data.</text>
</comment>
<dbReference type="PANTHER" id="PTHR37792">
    <property type="entry name" value="RIBONUCLEASE MRP PROTEIN SUBUNIT RMP1"/>
    <property type="match status" value="1"/>
</dbReference>
<evidence type="ECO:0000313" key="4">
    <source>
        <dbReference type="EMBL" id="CAH2352854.1"/>
    </source>
</evidence>
<keyword evidence="2" id="KW-0812">Transmembrane</keyword>
<dbReference type="GO" id="GO:0042134">
    <property type="term" value="F:rRNA primary transcript binding"/>
    <property type="evidence" value="ECO:0007669"/>
    <property type="project" value="InterPro"/>
</dbReference>
<evidence type="ECO:0000256" key="1">
    <source>
        <dbReference type="SAM" id="MobiDB-lite"/>
    </source>
</evidence>
<dbReference type="PANTHER" id="PTHR37792:SF1">
    <property type="entry name" value="RIBONUCLEASE MRP PROTEIN SUBUNIT RMP1"/>
    <property type="match status" value="1"/>
</dbReference>
<feature type="region of interest" description="Disordered" evidence="1">
    <location>
        <begin position="163"/>
        <end position="210"/>
    </location>
</feature>
<dbReference type="GO" id="GO:0000466">
    <property type="term" value="P:maturation of 5.8S rRNA from tricistronic rRNA transcript (SSU-rRNA, 5.8S rRNA, LSU-rRNA)"/>
    <property type="evidence" value="ECO:0007669"/>
    <property type="project" value="TreeGrafter"/>
</dbReference>
<feature type="transmembrane region" description="Helical" evidence="2">
    <location>
        <begin position="80"/>
        <end position="102"/>
    </location>
</feature>
<dbReference type="AlphaFoldDB" id="A0A9P0VXT3"/>
<accession>A0A9P0VXT3</accession>
<dbReference type="GO" id="GO:0000172">
    <property type="term" value="C:ribonuclease MRP complex"/>
    <property type="evidence" value="ECO:0007669"/>
    <property type="project" value="InterPro"/>
</dbReference>
<evidence type="ECO:0000256" key="2">
    <source>
        <dbReference type="SAM" id="Phobius"/>
    </source>
</evidence>
<dbReference type="InterPro" id="IPR047205">
    <property type="entry name" value="RMP1"/>
</dbReference>
<dbReference type="GO" id="GO:0000294">
    <property type="term" value="P:nuclear-transcribed mRNA catabolic process, RNase MRP-dependent"/>
    <property type="evidence" value="ECO:0007669"/>
    <property type="project" value="TreeGrafter"/>
</dbReference>
<name>A0A9P0VXT3_9ASCO</name>
<protein>
    <submittedName>
        <fullName evidence="4">Ribonuclease MRP protein subunit Rmp1p</fullName>
    </submittedName>
</protein>
<dbReference type="Proteomes" id="UP000837801">
    <property type="component" value="Unassembled WGS sequence"/>
</dbReference>
<feature type="domain" description="RNase MRP protein 1 RNA binding" evidence="3">
    <location>
        <begin position="15"/>
        <end position="99"/>
    </location>
</feature>
<proteinExistence type="predicted"/>
<dbReference type="Pfam" id="PF20945">
    <property type="entry name" value="RMP1"/>
    <property type="match status" value="1"/>
</dbReference>
<organism evidence="4 5">
    <name type="scientific">[Candida] railenensis</name>
    <dbReference type="NCBI Taxonomy" id="45579"/>
    <lineage>
        <taxon>Eukaryota</taxon>
        <taxon>Fungi</taxon>
        <taxon>Dikarya</taxon>
        <taxon>Ascomycota</taxon>
        <taxon>Saccharomycotina</taxon>
        <taxon>Pichiomycetes</taxon>
        <taxon>Debaryomycetaceae</taxon>
        <taxon>Kurtzmaniella</taxon>
    </lineage>
</organism>
<feature type="compositionally biased region" description="Basic residues" evidence="1">
    <location>
        <begin position="186"/>
        <end position="202"/>
    </location>
</feature>
<keyword evidence="2" id="KW-0472">Membrane</keyword>
<evidence type="ECO:0000259" key="3">
    <source>
        <dbReference type="Pfam" id="PF20945"/>
    </source>
</evidence>
<gene>
    <name evidence="4" type="ORF">CLIB1423_08S02586</name>
</gene>
<dbReference type="CDD" id="cd22573">
    <property type="entry name" value="RMP1_RBD"/>
    <property type="match status" value="1"/>
</dbReference>
<dbReference type="InterPro" id="IPR047204">
    <property type="entry name" value="RMP1_RBD"/>
</dbReference>